<keyword evidence="2" id="KW-1185">Reference proteome</keyword>
<evidence type="ECO:0000313" key="1">
    <source>
        <dbReference type="EMBL" id="GFQ81288.1"/>
    </source>
</evidence>
<evidence type="ECO:0000313" key="2">
    <source>
        <dbReference type="Proteomes" id="UP000887116"/>
    </source>
</evidence>
<dbReference type="OrthoDB" id="10360882at2759"/>
<gene>
    <name evidence="1" type="ORF">TNCT_68241</name>
</gene>
<proteinExistence type="predicted"/>
<dbReference type="AlphaFoldDB" id="A0A8X6KT02"/>
<accession>A0A8X6KT02</accession>
<sequence>MCYFRKSPQVTIIFVAAEVTGGPLRSAARAELRVRETRKSDTEEQDRMLWISTAIYCSLRAFLKERRRVESWKKNGGVFRRGRIGCPSRESSGTESGRMV</sequence>
<comment type="caution">
    <text evidence="1">The sequence shown here is derived from an EMBL/GenBank/DDBJ whole genome shotgun (WGS) entry which is preliminary data.</text>
</comment>
<name>A0A8X6KT02_TRICU</name>
<reference evidence="1" key="1">
    <citation type="submission" date="2020-07" db="EMBL/GenBank/DDBJ databases">
        <title>Multicomponent nature underlies the extraordinary mechanical properties of spider dragline silk.</title>
        <authorList>
            <person name="Kono N."/>
            <person name="Nakamura H."/>
            <person name="Mori M."/>
            <person name="Yoshida Y."/>
            <person name="Ohtoshi R."/>
            <person name="Malay A.D."/>
            <person name="Moran D.A.P."/>
            <person name="Tomita M."/>
            <person name="Numata K."/>
            <person name="Arakawa K."/>
        </authorList>
    </citation>
    <scope>NUCLEOTIDE SEQUENCE</scope>
</reference>
<dbReference type="Proteomes" id="UP000887116">
    <property type="component" value="Unassembled WGS sequence"/>
</dbReference>
<organism evidence="1 2">
    <name type="scientific">Trichonephila clavata</name>
    <name type="common">Joro spider</name>
    <name type="synonym">Nephila clavata</name>
    <dbReference type="NCBI Taxonomy" id="2740835"/>
    <lineage>
        <taxon>Eukaryota</taxon>
        <taxon>Metazoa</taxon>
        <taxon>Ecdysozoa</taxon>
        <taxon>Arthropoda</taxon>
        <taxon>Chelicerata</taxon>
        <taxon>Arachnida</taxon>
        <taxon>Araneae</taxon>
        <taxon>Araneomorphae</taxon>
        <taxon>Entelegynae</taxon>
        <taxon>Araneoidea</taxon>
        <taxon>Nephilidae</taxon>
        <taxon>Trichonephila</taxon>
    </lineage>
</organism>
<dbReference type="EMBL" id="BMAO01022345">
    <property type="protein sequence ID" value="GFQ81288.1"/>
    <property type="molecule type" value="Genomic_DNA"/>
</dbReference>
<protein>
    <submittedName>
        <fullName evidence="1">Uncharacterized protein</fullName>
    </submittedName>
</protein>